<keyword evidence="4" id="KW-1185">Reference proteome</keyword>
<evidence type="ECO:0000256" key="1">
    <source>
        <dbReference type="SAM" id="SignalP"/>
    </source>
</evidence>
<dbReference type="InterPro" id="IPR002963">
    <property type="entry name" value="Expansin"/>
</dbReference>
<dbReference type="PANTHER" id="PTHR31867">
    <property type="entry name" value="EXPANSIN-A15"/>
    <property type="match status" value="1"/>
</dbReference>
<dbReference type="CDD" id="cd22271">
    <property type="entry name" value="DPBB_EXP_N-like"/>
    <property type="match status" value="1"/>
</dbReference>
<evidence type="ECO:0000313" key="3">
    <source>
        <dbReference type="EMBL" id="KAK9902864.1"/>
    </source>
</evidence>
<evidence type="ECO:0000313" key="4">
    <source>
        <dbReference type="Proteomes" id="UP001491310"/>
    </source>
</evidence>
<dbReference type="InterPro" id="IPR007112">
    <property type="entry name" value="Expansin/allergen_DPBB_dom"/>
</dbReference>
<keyword evidence="1" id="KW-0732">Signal</keyword>
<name>A0ABR2YDA1_9CHLO</name>
<comment type="caution">
    <text evidence="3">The sequence shown here is derived from an EMBL/GenBank/DDBJ whole genome shotgun (WGS) entry which is preliminary data.</text>
</comment>
<dbReference type="EMBL" id="JALJOT010000015">
    <property type="protein sequence ID" value="KAK9902864.1"/>
    <property type="molecule type" value="Genomic_DNA"/>
</dbReference>
<accession>A0ABR2YDA1</accession>
<proteinExistence type="predicted"/>
<evidence type="ECO:0000259" key="2">
    <source>
        <dbReference type="PROSITE" id="PS50842"/>
    </source>
</evidence>
<dbReference type="Gene3D" id="2.40.40.10">
    <property type="entry name" value="RlpA-like domain"/>
    <property type="match status" value="1"/>
</dbReference>
<feature type="signal peptide" evidence="1">
    <location>
        <begin position="1"/>
        <end position="40"/>
    </location>
</feature>
<reference evidence="3 4" key="1">
    <citation type="journal article" date="2024" name="Nat. Commun.">
        <title>Phylogenomics reveals the evolutionary origins of lichenization in chlorophyte algae.</title>
        <authorList>
            <person name="Puginier C."/>
            <person name="Libourel C."/>
            <person name="Otte J."/>
            <person name="Skaloud P."/>
            <person name="Haon M."/>
            <person name="Grisel S."/>
            <person name="Petersen M."/>
            <person name="Berrin J.G."/>
            <person name="Delaux P.M."/>
            <person name="Dal Grande F."/>
            <person name="Keller J."/>
        </authorList>
    </citation>
    <scope>NUCLEOTIDE SEQUENCE [LARGE SCALE GENOMIC DNA]</scope>
    <source>
        <strain evidence="3 4">SAG 216-7</strain>
    </source>
</reference>
<dbReference type="InterPro" id="IPR036908">
    <property type="entry name" value="RlpA-like_sf"/>
</dbReference>
<organism evidence="3 4">
    <name type="scientific">Coccomyxa subellipsoidea</name>
    <dbReference type="NCBI Taxonomy" id="248742"/>
    <lineage>
        <taxon>Eukaryota</taxon>
        <taxon>Viridiplantae</taxon>
        <taxon>Chlorophyta</taxon>
        <taxon>core chlorophytes</taxon>
        <taxon>Trebouxiophyceae</taxon>
        <taxon>Trebouxiophyceae incertae sedis</taxon>
        <taxon>Coccomyxaceae</taxon>
        <taxon>Coccomyxa</taxon>
    </lineage>
</organism>
<sequence length="443" mass="48068">MCGGACPRRTRRARAEMREVQWAAVAFLLSAFLLTWQAAGQANAPEVPGEAGGWRQGRATFYGGPESFLQNFNDRGPAPEYGFGSAVYGSCGYTQQNFTEGVTYDNVPYPKDMLMAVANVDADYPGSCGRCYEVRCHSGYVFSNGTQIYNTTQGYSLPAHAPNATDDLGRTWLGNPTADQQLQSVRCWDDNASIFVVVTDNCPCIQTDVNTGAVSGVNPPCCGDIYHMDLTYWGFEKLAHPLNGIMSTQFRPVDCTSKQPLNFNPGFVNQTIYGDKVETGWGWFPYKQNTVTFWSQGYGVGGSNATCISLGPEKAGGLTIACRECSQSGYQPFKGASALEFWIRDQNGSSTIPDVQVGLGDYDKKQYCASVKTGSLSPVERQGLYAKFSVPISSFACPFPQEQISQVSFQNSAGQLVSFCLDSIQIVGGSGRVSSSSIGRHRI</sequence>
<dbReference type="SUPFAM" id="SSF50685">
    <property type="entry name" value="Barwin-like endoglucanases"/>
    <property type="match status" value="1"/>
</dbReference>
<dbReference type="Gene3D" id="2.60.120.430">
    <property type="entry name" value="Galactose-binding lectin"/>
    <property type="match status" value="1"/>
</dbReference>
<feature type="domain" description="Expansin-like EG45" evidence="2">
    <location>
        <begin position="88"/>
        <end position="260"/>
    </location>
</feature>
<dbReference type="Proteomes" id="UP001491310">
    <property type="component" value="Unassembled WGS sequence"/>
</dbReference>
<protein>
    <recommendedName>
        <fullName evidence="2">Expansin-like EG45 domain-containing protein</fullName>
    </recommendedName>
</protein>
<feature type="chain" id="PRO_5045359961" description="Expansin-like EG45 domain-containing protein" evidence="1">
    <location>
        <begin position="41"/>
        <end position="443"/>
    </location>
</feature>
<dbReference type="PROSITE" id="PS50842">
    <property type="entry name" value="EXPANSIN_EG45"/>
    <property type="match status" value="1"/>
</dbReference>
<gene>
    <name evidence="3" type="ORF">WJX75_009048</name>
</gene>